<organism evidence="1 2">
    <name type="scientific">Dioscorea alata</name>
    <name type="common">Purple yam</name>
    <dbReference type="NCBI Taxonomy" id="55571"/>
    <lineage>
        <taxon>Eukaryota</taxon>
        <taxon>Viridiplantae</taxon>
        <taxon>Streptophyta</taxon>
        <taxon>Embryophyta</taxon>
        <taxon>Tracheophyta</taxon>
        <taxon>Spermatophyta</taxon>
        <taxon>Magnoliopsida</taxon>
        <taxon>Liliopsida</taxon>
        <taxon>Dioscoreales</taxon>
        <taxon>Dioscoreaceae</taxon>
        <taxon>Dioscorea</taxon>
    </lineage>
</organism>
<gene>
    <name evidence="1" type="ORF">IHE45_09G043200</name>
</gene>
<dbReference type="Proteomes" id="UP000827976">
    <property type="component" value="Chromosome 9"/>
</dbReference>
<protein>
    <submittedName>
        <fullName evidence="1">Uncharacterized protein</fullName>
    </submittedName>
</protein>
<feature type="non-terminal residue" evidence="1">
    <location>
        <position position="1"/>
    </location>
</feature>
<dbReference type="EMBL" id="CM037019">
    <property type="protein sequence ID" value="KAH7672250.1"/>
    <property type="molecule type" value="Genomic_DNA"/>
</dbReference>
<evidence type="ECO:0000313" key="1">
    <source>
        <dbReference type="EMBL" id="KAH7672250.1"/>
    </source>
</evidence>
<evidence type="ECO:0000313" key="2">
    <source>
        <dbReference type="Proteomes" id="UP000827976"/>
    </source>
</evidence>
<name>A0ACB7VEP7_DIOAL</name>
<comment type="caution">
    <text evidence="1">The sequence shown here is derived from an EMBL/GenBank/DDBJ whole genome shotgun (WGS) entry which is preliminary data.</text>
</comment>
<accession>A0ACB7VEP7</accession>
<proteinExistence type="predicted"/>
<reference evidence="2" key="1">
    <citation type="journal article" date="2022" name="Nat. Commun.">
        <title>Chromosome evolution and the genetic basis of agronomically important traits in greater yam.</title>
        <authorList>
            <person name="Bredeson J.V."/>
            <person name="Lyons J.B."/>
            <person name="Oniyinde I.O."/>
            <person name="Okereke N.R."/>
            <person name="Kolade O."/>
            <person name="Nnabue I."/>
            <person name="Nwadili C.O."/>
            <person name="Hribova E."/>
            <person name="Parker M."/>
            <person name="Nwogha J."/>
            <person name="Shu S."/>
            <person name="Carlson J."/>
            <person name="Kariba R."/>
            <person name="Muthemba S."/>
            <person name="Knop K."/>
            <person name="Barton G.J."/>
            <person name="Sherwood A.V."/>
            <person name="Lopez-Montes A."/>
            <person name="Asiedu R."/>
            <person name="Jamnadass R."/>
            <person name="Muchugi A."/>
            <person name="Goodstein D."/>
            <person name="Egesi C.N."/>
            <person name="Featherston J."/>
            <person name="Asfaw A."/>
            <person name="Simpson G.G."/>
            <person name="Dolezel J."/>
            <person name="Hendre P.S."/>
            <person name="Van Deynze A."/>
            <person name="Kumar P.L."/>
            <person name="Obidiegwu J.E."/>
            <person name="Bhattacharjee R."/>
            <person name="Rokhsar D.S."/>
        </authorList>
    </citation>
    <scope>NUCLEOTIDE SEQUENCE [LARGE SCALE GENOMIC DNA]</scope>
    <source>
        <strain evidence="2">cv. TDa95/00328</strain>
    </source>
</reference>
<sequence>SPFCGNVSNADTVLTNLIRGIRAPLCLIAQATLSSRGHRALNIKNAWLFSLLAFLAASNKFLYPFSSRR</sequence>
<keyword evidence="2" id="KW-1185">Reference proteome</keyword>